<dbReference type="OrthoDB" id="9796461at2"/>
<keyword evidence="4" id="KW-1185">Reference proteome</keyword>
<feature type="transmembrane region" description="Helical" evidence="1">
    <location>
        <begin position="286"/>
        <end position="304"/>
    </location>
</feature>
<sequence length="358" mass="42639">MKNNNKLQKLEAIRGFSALYVVFFHMLPQEIMFLGINVGFIFRFGSEAVIMFFILSGFVIKYSWEKSADKSFKKYFLRRFLRIYIPLFFIFLLAYVIKSYTEGGLADPEWRTLLGNFFMLQDVISLKPNVISPVYMSNGVLWSLSYEWWFYMLFLLLSKKIPQSKLNTWVNVLTIVAAISYLIYPFILNRIVMYFAIWWIGVRFADIYLKGEVYTFKSIKMYSYVLMAIIAILGINFYINFEATKEYDYPLVAYPFIQLRHFVFAFLAMFAGIIWNKLNWFGFNQLFGVFKYLAPFSYGIYISHHYLVIEASYLGFINNKIIEYTLYILLMFLFSYLIEVVIYGQIRKRLRSYFLINV</sequence>
<dbReference type="PANTHER" id="PTHR23028:SF53">
    <property type="entry name" value="ACYL_TRANSF_3 DOMAIN-CONTAINING PROTEIN"/>
    <property type="match status" value="1"/>
</dbReference>
<feature type="transmembrane region" description="Helical" evidence="1">
    <location>
        <begin position="40"/>
        <end position="60"/>
    </location>
</feature>
<keyword evidence="1" id="KW-0812">Transmembrane</keyword>
<feature type="transmembrane region" description="Helical" evidence="1">
    <location>
        <begin position="324"/>
        <end position="344"/>
    </location>
</feature>
<dbReference type="GO" id="GO:0016020">
    <property type="term" value="C:membrane"/>
    <property type="evidence" value="ECO:0007669"/>
    <property type="project" value="TreeGrafter"/>
</dbReference>
<name>A0A2S7WI11_9FLAO</name>
<evidence type="ECO:0000313" key="3">
    <source>
        <dbReference type="EMBL" id="PQJ76951.1"/>
    </source>
</evidence>
<comment type="caution">
    <text evidence="3">The sequence shown here is derived from an EMBL/GenBank/DDBJ whole genome shotgun (WGS) entry which is preliminary data.</text>
</comment>
<feature type="transmembrane region" description="Helical" evidence="1">
    <location>
        <begin position="221"/>
        <end position="239"/>
    </location>
</feature>
<feature type="transmembrane region" description="Helical" evidence="1">
    <location>
        <begin position="169"/>
        <end position="187"/>
    </location>
</feature>
<feature type="transmembrane region" description="Helical" evidence="1">
    <location>
        <begin position="251"/>
        <end position="274"/>
    </location>
</feature>
<dbReference type="Pfam" id="PF01757">
    <property type="entry name" value="Acyl_transf_3"/>
    <property type="match status" value="1"/>
</dbReference>
<reference evidence="3 4" key="1">
    <citation type="submission" date="2016-12" db="EMBL/GenBank/DDBJ databases">
        <title>Trade-off between light-utilization and light-protection in marine flavobacteria.</title>
        <authorList>
            <person name="Kumagai Y."/>
            <person name="Yoshizawa S."/>
            <person name="Kogure K."/>
            <person name="Iwasaki W."/>
        </authorList>
    </citation>
    <scope>NUCLEOTIDE SEQUENCE [LARGE SCALE GENOMIC DNA]</scope>
    <source>
        <strain evidence="3 4">ATCC 43844</strain>
    </source>
</reference>
<keyword evidence="1" id="KW-0472">Membrane</keyword>
<evidence type="ECO:0000256" key="1">
    <source>
        <dbReference type="SAM" id="Phobius"/>
    </source>
</evidence>
<dbReference type="AlphaFoldDB" id="A0A2S7WI11"/>
<protein>
    <recommendedName>
        <fullName evidence="2">Acyltransferase 3 domain-containing protein</fullName>
    </recommendedName>
</protein>
<dbReference type="GO" id="GO:0000271">
    <property type="term" value="P:polysaccharide biosynthetic process"/>
    <property type="evidence" value="ECO:0007669"/>
    <property type="project" value="TreeGrafter"/>
</dbReference>
<proteinExistence type="predicted"/>
<evidence type="ECO:0000259" key="2">
    <source>
        <dbReference type="Pfam" id="PF01757"/>
    </source>
</evidence>
<dbReference type="Proteomes" id="UP000239068">
    <property type="component" value="Unassembled WGS sequence"/>
</dbReference>
<feature type="domain" description="Acyltransferase 3" evidence="2">
    <location>
        <begin position="9"/>
        <end position="339"/>
    </location>
</feature>
<dbReference type="EMBL" id="MSCM01000002">
    <property type="protein sequence ID" value="PQJ76951.1"/>
    <property type="molecule type" value="Genomic_DNA"/>
</dbReference>
<feature type="transmembrane region" description="Helical" evidence="1">
    <location>
        <begin position="80"/>
        <end position="97"/>
    </location>
</feature>
<keyword evidence="1" id="KW-1133">Transmembrane helix</keyword>
<dbReference type="RefSeq" id="WP_105022271.1">
    <property type="nucleotide sequence ID" value="NZ_MSCM01000002.1"/>
</dbReference>
<feature type="transmembrane region" description="Helical" evidence="1">
    <location>
        <begin position="193"/>
        <end position="209"/>
    </location>
</feature>
<gene>
    <name evidence="3" type="ORF">BTO16_13905</name>
</gene>
<dbReference type="InterPro" id="IPR002656">
    <property type="entry name" value="Acyl_transf_3_dom"/>
</dbReference>
<dbReference type="GO" id="GO:0016747">
    <property type="term" value="F:acyltransferase activity, transferring groups other than amino-acyl groups"/>
    <property type="evidence" value="ECO:0007669"/>
    <property type="project" value="InterPro"/>
</dbReference>
<feature type="transmembrane region" description="Helical" evidence="1">
    <location>
        <begin position="12"/>
        <end position="28"/>
    </location>
</feature>
<dbReference type="InterPro" id="IPR050879">
    <property type="entry name" value="Acyltransferase_3"/>
</dbReference>
<evidence type="ECO:0000313" key="4">
    <source>
        <dbReference type="Proteomes" id="UP000239068"/>
    </source>
</evidence>
<feature type="transmembrane region" description="Helical" evidence="1">
    <location>
        <begin position="139"/>
        <end position="157"/>
    </location>
</feature>
<organism evidence="3 4">
    <name type="scientific">Polaribacter glomeratus</name>
    <dbReference type="NCBI Taxonomy" id="102"/>
    <lineage>
        <taxon>Bacteria</taxon>
        <taxon>Pseudomonadati</taxon>
        <taxon>Bacteroidota</taxon>
        <taxon>Flavobacteriia</taxon>
        <taxon>Flavobacteriales</taxon>
        <taxon>Flavobacteriaceae</taxon>
    </lineage>
</organism>
<accession>A0A2S7WI11</accession>
<dbReference type="PANTHER" id="PTHR23028">
    <property type="entry name" value="ACETYLTRANSFERASE"/>
    <property type="match status" value="1"/>
</dbReference>